<accession>A0ABQ7T5Q1</accession>
<dbReference type="PANTHER" id="PTHR28450">
    <property type="entry name" value="FANCONI ANEMIA GROUP B PROTEIN"/>
    <property type="match status" value="1"/>
</dbReference>
<keyword evidence="2" id="KW-1185">Reference proteome</keyword>
<name>A0ABQ7T5Q1_PHRPL</name>
<evidence type="ECO:0008006" key="3">
    <source>
        <dbReference type="Google" id="ProtNLM"/>
    </source>
</evidence>
<organism evidence="1 2">
    <name type="scientific">Phrynosoma platyrhinos</name>
    <name type="common">Desert horned lizard</name>
    <dbReference type="NCBI Taxonomy" id="52577"/>
    <lineage>
        <taxon>Eukaryota</taxon>
        <taxon>Metazoa</taxon>
        <taxon>Chordata</taxon>
        <taxon>Craniata</taxon>
        <taxon>Vertebrata</taxon>
        <taxon>Euteleostomi</taxon>
        <taxon>Lepidosauria</taxon>
        <taxon>Squamata</taxon>
        <taxon>Bifurcata</taxon>
        <taxon>Unidentata</taxon>
        <taxon>Episquamata</taxon>
        <taxon>Toxicofera</taxon>
        <taxon>Iguania</taxon>
        <taxon>Phrynosomatidae</taxon>
        <taxon>Phrynosomatinae</taxon>
        <taxon>Phrynosoma</taxon>
    </lineage>
</organism>
<reference evidence="1 2" key="1">
    <citation type="journal article" date="2022" name="Gigascience">
        <title>A chromosome-level genome assembly and annotation of the desert horned lizard, Phrynosoma platyrhinos, provides insight into chromosomal rearrangements among reptiles.</title>
        <authorList>
            <person name="Koochekian N."/>
            <person name="Ascanio A."/>
            <person name="Farleigh K."/>
            <person name="Card D.C."/>
            <person name="Schield D.R."/>
            <person name="Castoe T.A."/>
            <person name="Jezkova T."/>
        </authorList>
    </citation>
    <scope>NUCLEOTIDE SEQUENCE [LARGE SCALE GENOMIC DNA]</scope>
    <source>
        <strain evidence="1">NK-2021</strain>
    </source>
</reference>
<dbReference type="InterPro" id="IPR033333">
    <property type="entry name" value="FANCB"/>
</dbReference>
<evidence type="ECO:0000313" key="1">
    <source>
        <dbReference type="EMBL" id="KAH0624701.1"/>
    </source>
</evidence>
<dbReference type="EMBL" id="JAIPUX010001232">
    <property type="protein sequence ID" value="KAH0624701.1"/>
    <property type="molecule type" value="Genomic_DNA"/>
</dbReference>
<gene>
    <name evidence="1" type="ORF">JD844_032427</name>
</gene>
<protein>
    <recommendedName>
        <fullName evidence="3">Fanconi anemia group B protein</fullName>
    </recommendedName>
</protein>
<proteinExistence type="predicted"/>
<dbReference type="Proteomes" id="UP000826234">
    <property type="component" value="Unassembled WGS sequence"/>
</dbReference>
<dbReference type="PANTHER" id="PTHR28450:SF1">
    <property type="entry name" value="FANCONI ANEMIA GROUP B PROTEIN"/>
    <property type="match status" value="1"/>
</dbReference>
<comment type="caution">
    <text evidence="1">The sequence shown here is derived from an EMBL/GenBank/DDBJ whole genome shotgun (WGS) entry which is preliminary data.</text>
</comment>
<sequence>MTFDTSTKLFVETSTGSFSLSGEAETLRSKFRTLLVAVTCKSQLVVFQDGLPKDVHQLPFEKPCSVQVAVVEGGNQLVVVTFASGDVCAVWKHNFQVASSWKDVTSILVDDFVGIGTEQILVLLKSDSISENLNTFQITDFGKVNYVAGFVSVQELQQHLHLKGKVLIESCNALIDMAQDRKHSLPSAIKESLVSLWDETEKPLENDKSTQSADREQYVEEIWFRVAEDNLVVGAKLIEECDLLLDDVSLFLIMHQKCPSVSPTRCQSNVVMLKKATLAEHASCWQLEPCLKKIKLDCHNGKEHNGGIFQAKAERTKAFTAVTQLSPFLALHQVHCMVLLHAKKKKFKDGSPQKSKKLTLLCGNILLNLVEIFSGKYSVNLKETGSMKDLAALCAVLYKQSFQITSSDCTLNPINTWLQKQMECMPVKEFPEYVICCKSGNLNGTLFKWNLGTPFDGILTVFYRHPAVLFQCLHNLIDLLPPTCKIKPLKSVSKKGIAEQLALTLVKEIVTLQHAFSSALNSTENSMSPNYEENKGTHSISTVQDFKKAFRKEQEQSIVCVNQTLSGALYRGLILNVFESQLKSDMISYQCSLLS</sequence>
<evidence type="ECO:0000313" key="2">
    <source>
        <dbReference type="Proteomes" id="UP000826234"/>
    </source>
</evidence>